<comment type="function">
    <text evidence="1">Required for the transposition of the insertion element.</text>
</comment>
<evidence type="ECO:0000256" key="5">
    <source>
        <dbReference type="ARBA" id="ARBA00023172"/>
    </source>
</evidence>
<dbReference type="PANTHER" id="PTHR10948:SF23">
    <property type="entry name" value="TRANSPOSASE INSI FOR INSERTION SEQUENCE ELEMENT IS30A-RELATED"/>
    <property type="match status" value="1"/>
</dbReference>
<dbReference type="PROSITE" id="PS01043">
    <property type="entry name" value="TRANSPOSASE_IS30"/>
    <property type="match status" value="1"/>
</dbReference>
<name>A0ABR6BBM1_9PSEU</name>
<sequence>MTGRAQLPRAVRITFWDGIRSGLSLRQACHAAGISHGPGPAWFRQAGGVIGNAPRPLSNRFLSLCEREEISRGLTARRPYRRIAADLGRSPSTIKREVDNNGGRHRYRAVAADRAARERARRPKTAKLAAHPELRDWVQTALLQRWSPRQIALTLNTVFADRPEMRVSHETIYQSIYVQGRGALRRELAVCLRTGRDLRKPTRQTQAAARSSRIPDLVPIAQRPPEADDRRVPGHWEGDLILGHGNRSAIGTLVERSTRFCLLLHLPNGHDAIAVRDRMIEAIRSLPTQLRRSLTWDRGTEMARHAEITLATDMAIYFCDPRSPWQRGSNENTNGLLRQYFPKGTDLAVHTAEDLATVAAQLNSRPRETLGMLTPAQSLTRVLSHQPPVATTT</sequence>
<proteinExistence type="inferred from homology"/>
<evidence type="ECO:0000256" key="1">
    <source>
        <dbReference type="ARBA" id="ARBA00002190"/>
    </source>
</evidence>
<keyword evidence="3" id="KW-0815">Transposition</keyword>
<dbReference type="InterPro" id="IPR036397">
    <property type="entry name" value="RNaseH_sf"/>
</dbReference>
<feature type="domain" description="Integrase catalytic" evidence="6">
    <location>
        <begin position="220"/>
        <end position="383"/>
    </location>
</feature>
<dbReference type="NCBIfam" id="NF033563">
    <property type="entry name" value="transpos_IS30"/>
    <property type="match status" value="1"/>
</dbReference>
<keyword evidence="5" id="KW-0233">DNA recombination</keyword>
<comment type="similarity">
    <text evidence="2">Belongs to the transposase IS30 family.</text>
</comment>
<accession>A0ABR6BBM1</accession>
<dbReference type="SUPFAM" id="SSF53098">
    <property type="entry name" value="Ribonuclease H-like"/>
    <property type="match status" value="1"/>
</dbReference>
<dbReference type="InterPro" id="IPR012337">
    <property type="entry name" value="RNaseH-like_sf"/>
</dbReference>
<dbReference type="EMBL" id="JACJID010000001">
    <property type="protein sequence ID" value="MBA8924112.1"/>
    <property type="molecule type" value="Genomic_DNA"/>
</dbReference>
<evidence type="ECO:0000313" key="8">
    <source>
        <dbReference type="Proteomes" id="UP000517916"/>
    </source>
</evidence>
<evidence type="ECO:0000256" key="4">
    <source>
        <dbReference type="ARBA" id="ARBA00023125"/>
    </source>
</evidence>
<dbReference type="Proteomes" id="UP000517916">
    <property type="component" value="Unassembled WGS sequence"/>
</dbReference>
<dbReference type="Pfam" id="PF13936">
    <property type="entry name" value="HTH_38"/>
    <property type="match status" value="1"/>
</dbReference>
<reference evidence="7 8" key="1">
    <citation type="submission" date="2020-08" db="EMBL/GenBank/DDBJ databases">
        <title>Genomic Encyclopedia of Archaeal and Bacterial Type Strains, Phase II (KMG-II): from individual species to whole genera.</title>
        <authorList>
            <person name="Goeker M."/>
        </authorList>
    </citation>
    <scope>NUCLEOTIDE SEQUENCE [LARGE SCALE GENOMIC DNA]</scope>
    <source>
        <strain evidence="7 8">DSM 43850</strain>
    </source>
</reference>
<dbReference type="Gene3D" id="3.30.420.10">
    <property type="entry name" value="Ribonuclease H-like superfamily/Ribonuclease H"/>
    <property type="match status" value="1"/>
</dbReference>
<dbReference type="InterPro" id="IPR025246">
    <property type="entry name" value="IS30-like_HTH"/>
</dbReference>
<dbReference type="InterPro" id="IPR051917">
    <property type="entry name" value="Transposase-Integrase"/>
</dbReference>
<keyword evidence="8" id="KW-1185">Reference proteome</keyword>
<dbReference type="PROSITE" id="PS50994">
    <property type="entry name" value="INTEGRASE"/>
    <property type="match status" value="1"/>
</dbReference>
<protein>
    <submittedName>
        <fullName evidence="7">IS30 family transposase</fullName>
    </submittedName>
</protein>
<dbReference type="PANTHER" id="PTHR10948">
    <property type="entry name" value="TRANSPOSASE"/>
    <property type="match status" value="1"/>
</dbReference>
<organism evidence="7 8">
    <name type="scientific">Kutzneria viridogrisea</name>
    <dbReference type="NCBI Taxonomy" id="47990"/>
    <lineage>
        <taxon>Bacteria</taxon>
        <taxon>Bacillati</taxon>
        <taxon>Actinomycetota</taxon>
        <taxon>Actinomycetes</taxon>
        <taxon>Pseudonocardiales</taxon>
        <taxon>Pseudonocardiaceae</taxon>
        <taxon>Kutzneria</taxon>
    </lineage>
</organism>
<comment type="caution">
    <text evidence="7">The sequence shown here is derived from an EMBL/GenBank/DDBJ whole genome shotgun (WGS) entry which is preliminary data.</text>
</comment>
<gene>
    <name evidence="7" type="ORF">BC739_001309</name>
</gene>
<dbReference type="Pfam" id="PF00665">
    <property type="entry name" value="rve"/>
    <property type="match status" value="1"/>
</dbReference>
<dbReference type="RefSeq" id="WP_182836597.1">
    <property type="nucleotide sequence ID" value="NZ_JACJID010000001.1"/>
</dbReference>
<dbReference type="InterPro" id="IPR053392">
    <property type="entry name" value="Transposase_IS30-like"/>
</dbReference>
<evidence type="ECO:0000256" key="3">
    <source>
        <dbReference type="ARBA" id="ARBA00022578"/>
    </source>
</evidence>
<dbReference type="InterPro" id="IPR001584">
    <property type="entry name" value="Integrase_cat-core"/>
</dbReference>
<evidence type="ECO:0000259" key="6">
    <source>
        <dbReference type="PROSITE" id="PS50994"/>
    </source>
</evidence>
<keyword evidence="4" id="KW-0238">DNA-binding</keyword>
<dbReference type="InterPro" id="IPR001598">
    <property type="entry name" value="Transposase_IS30_CS"/>
</dbReference>
<evidence type="ECO:0000256" key="2">
    <source>
        <dbReference type="ARBA" id="ARBA00006363"/>
    </source>
</evidence>
<evidence type="ECO:0000313" key="7">
    <source>
        <dbReference type="EMBL" id="MBA8924112.1"/>
    </source>
</evidence>